<dbReference type="InterPro" id="IPR013545">
    <property type="entry name" value="T2SS_protein-GspG_C"/>
</dbReference>
<evidence type="ECO:0000256" key="4">
    <source>
        <dbReference type="ARBA" id="ARBA00022989"/>
    </source>
</evidence>
<dbReference type="PANTHER" id="PTHR30093:SF44">
    <property type="entry name" value="TYPE II SECRETION SYSTEM CORE PROTEIN G"/>
    <property type="match status" value="1"/>
</dbReference>
<evidence type="ECO:0000313" key="9">
    <source>
        <dbReference type="Proteomes" id="UP000014605"/>
    </source>
</evidence>
<evidence type="ECO:0000259" key="7">
    <source>
        <dbReference type="Pfam" id="PF08334"/>
    </source>
</evidence>
<evidence type="ECO:0000313" key="8">
    <source>
        <dbReference type="EMBL" id="EPF47858.1"/>
    </source>
</evidence>
<dbReference type="PATRIC" id="fig|1125702.3.peg.122"/>
<keyword evidence="3 6" id="KW-0812">Transmembrane</keyword>
<keyword evidence="5 6" id="KW-0472">Membrane</keyword>
<dbReference type="RefSeq" id="WP_016517761.1">
    <property type="nucleotide sequence ID" value="NZ_KE332512.1"/>
</dbReference>
<evidence type="ECO:0000256" key="6">
    <source>
        <dbReference type="SAM" id="Phobius"/>
    </source>
</evidence>
<feature type="transmembrane region" description="Helical" evidence="6">
    <location>
        <begin position="15"/>
        <end position="36"/>
    </location>
</feature>
<protein>
    <submittedName>
        <fullName evidence="8">Type II secretion system protein G</fullName>
    </submittedName>
</protein>
<dbReference type="AlphaFoldDB" id="S3LBN6"/>
<reference evidence="8 9" key="1">
    <citation type="submission" date="2013-04" db="EMBL/GenBank/DDBJ databases">
        <title>The Genome Sequence of Treponema vincentii F0403.</title>
        <authorList>
            <consortium name="The Broad Institute Genomics Platform"/>
            <person name="Earl A."/>
            <person name="Ward D."/>
            <person name="Feldgarden M."/>
            <person name="Gevers D."/>
            <person name="Leonetti C."/>
            <person name="Izard J."/>
            <person name="Walker B."/>
            <person name="Young S."/>
            <person name="Zeng Q."/>
            <person name="Gargeya S."/>
            <person name="Fitzgerald M."/>
            <person name="Haas B."/>
            <person name="Abouelleil A."/>
            <person name="Allen A.W."/>
            <person name="Alvarado L."/>
            <person name="Arachchi H.M."/>
            <person name="Berlin A.M."/>
            <person name="Chapman S.B."/>
            <person name="Gainer-Dewar J."/>
            <person name="Goldberg J."/>
            <person name="Griggs A."/>
            <person name="Gujja S."/>
            <person name="Hansen M."/>
            <person name="Howarth C."/>
            <person name="Imamovic A."/>
            <person name="Ireland A."/>
            <person name="Larimer J."/>
            <person name="McCowan C."/>
            <person name="Murphy C."/>
            <person name="Pearson M."/>
            <person name="Poon T.W."/>
            <person name="Priest M."/>
            <person name="Roberts A."/>
            <person name="Saif S."/>
            <person name="Shea T."/>
            <person name="Sisk P."/>
            <person name="Sykes S."/>
            <person name="Wortman J."/>
            <person name="Nusbaum C."/>
            <person name="Birren B."/>
        </authorList>
    </citation>
    <scope>NUCLEOTIDE SEQUENCE [LARGE SCALE GENOMIC DNA]</scope>
    <source>
        <strain evidence="8 9">F0403</strain>
    </source>
</reference>
<accession>S3LBN6</accession>
<dbReference type="PANTHER" id="PTHR30093">
    <property type="entry name" value="GENERAL SECRETION PATHWAY PROTEIN G"/>
    <property type="match status" value="1"/>
</dbReference>
<dbReference type="InterPro" id="IPR012902">
    <property type="entry name" value="N_methyl_site"/>
</dbReference>
<dbReference type="EMBL" id="ATFC01000001">
    <property type="protein sequence ID" value="EPF47858.1"/>
    <property type="molecule type" value="Genomic_DNA"/>
</dbReference>
<dbReference type="Gene3D" id="3.30.700.10">
    <property type="entry name" value="Glycoprotein, Type 4 Pilin"/>
    <property type="match status" value="1"/>
</dbReference>
<dbReference type="NCBIfam" id="TIGR01710">
    <property type="entry name" value="typeII_sec_gspG"/>
    <property type="match status" value="1"/>
</dbReference>
<dbReference type="GO" id="GO:0016020">
    <property type="term" value="C:membrane"/>
    <property type="evidence" value="ECO:0007669"/>
    <property type="project" value="UniProtKB-SubCell"/>
</dbReference>
<evidence type="ECO:0000256" key="2">
    <source>
        <dbReference type="ARBA" id="ARBA00022481"/>
    </source>
</evidence>
<dbReference type="PROSITE" id="PS00409">
    <property type="entry name" value="PROKAR_NTER_METHYL"/>
    <property type="match status" value="1"/>
</dbReference>
<dbReference type="Proteomes" id="UP000014605">
    <property type="component" value="Unassembled WGS sequence"/>
</dbReference>
<dbReference type="GeneID" id="301460332"/>
<evidence type="ECO:0000256" key="3">
    <source>
        <dbReference type="ARBA" id="ARBA00022692"/>
    </source>
</evidence>
<dbReference type="SUPFAM" id="SSF54523">
    <property type="entry name" value="Pili subunits"/>
    <property type="match status" value="1"/>
</dbReference>
<dbReference type="HOGENOM" id="CLU_091705_2_1_12"/>
<sequence>MTVKKDKGFTLPETLVVIAIILILSATVGFSAFKFVGKAKTTACKNQIEIFKIALQAYYLDCGAYPSGGQGLQALWEKPILAPIPANWNGPYLDREIPSDPWNNQYVYKVPGDNNLPYTIISYGADGKEGGEGNDADIISWKR</sequence>
<dbReference type="NCBIfam" id="TIGR02532">
    <property type="entry name" value="IV_pilin_GFxxxE"/>
    <property type="match status" value="1"/>
</dbReference>
<name>S3LBN6_9SPIR</name>
<dbReference type="InterPro" id="IPR010054">
    <property type="entry name" value="Type2_sec_GspG"/>
</dbReference>
<dbReference type="GO" id="GO:0015627">
    <property type="term" value="C:type II protein secretion system complex"/>
    <property type="evidence" value="ECO:0007669"/>
    <property type="project" value="InterPro"/>
</dbReference>
<proteinExistence type="predicted"/>
<dbReference type="Pfam" id="PF08334">
    <property type="entry name" value="T2SSG"/>
    <property type="match status" value="1"/>
</dbReference>
<keyword evidence="9" id="KW-1185">Reference proteome</keyword>
<evidence type="ECO:0000256" key="1">
    <source>
        <dbReference type="ARBA" id="ARBA00004167"/>
    </source>
</evidence>
<comment type="caution">
    <text evidence="8">The sequence shown here is derived from an EMBL/GenBank/DDBJ whole genome shotgun (WGS) entry which is preliminary data.</text>
</comment>
<evidence type="ECO:0000256" key="5">
    <source>
        <dbReference type="ARBA" id="ARBA00023136"/>
    </source>
</evidence>
<comment type="subcellular location">
    <subcellularLocation>
        <location evidence="1">Membrane</location>
        <topology evidence="1">Single-pass membrane protein</topology>
    </subcellularLocation>
</comment>
<dbReference type="Pfam" id="PF07963">
    <property type="entry name" value="N_methyl"/>
    <property type="match status" value="1"/>
</dbReference>
<keyword evidence="4 6" id="KW-1133">Transmembrane helix</keyword>
<feature type="domain" description="Type II secretion system protein GspG C-terminal" evidence="7">
    <location>
        <begin position="36"/>
        <end position="141"/>
    </location>
</feature>
<dbReference type="InterPro" id="IPR045584">
    <property type="entry name" value="Pilin-like"/>
</dbReference>
<dbReference type="GO" id="GO:0015628">
    <property type="term" value="P:protein secretion by the type II secretion system"/>
    <property type="evidence" value="ECO:0007669"/>
    <property type="project" value="InterPro"/>
</dbReference>
<keyword evidence="2" id="KW-0488">Methylation</keyword>
<gene>
    <name evidence="8" type="ORF">HMPREF1222_00118</name>
</gene>
<organism evidence="8 9">
    <name type="scientific">Treponema vincentii F0403</name>
    <dbReference type="NCBI Taxonomy" id="1125702"/>
    <lineage>
        <taxon>Bacteria</taxon>
        <taxon>Pseudomonadati</taxon>
        <taxon>Spirochaetota</taxon>
        <taxon>Spirochaetia</taxon>
        <taxon>Spirochaetales</taxon>
        <taxon>Treponemataceae</taxon>
        <taxon>Treponema</taxon>
    </lineage>
</organism>